<dbReference type="InterPro" id="IPR017871">
    <property type="entry name" value="ABC_transporter-like_CS"/>
</dbReference>
<dbReference type="PROSITE" id="PS00211">
    <property type="entry name" value="ABC_TRANSPORTER_1"/>
    <property type="match status" value="1"/>
</dbReference>
<evidence type="ECO:0000256" key="1">
    <source>
        <dbReference type="ARBA" id="ARBA00022448"/>
    </source>
</evidence>
<dbReference type="EMBL" id="CP063849">
    <property type="protein sequence ID" value="QOY89833.1"/>
    <property type="molecule type" value="Genomic_DNA"/>
</dbReference>
<evidence type="ECO:0000256" key="3">
    <source>
        <dbReference type="ARBA" id="ARBA00022840"/>
    </source>
</evidence>
<evidence type="ECO:0000313" key="6">
    <source>
        <dbReference type="Proteomes" id="UP000593892"/>
    </source>
</evidence>
<keyword evidence="1" id="KW-0813">Transport</keyword>
<dbReference type="AlphaFoldDB" id="A0A7S7NU81"/>
<gene>
    <name evidence="5" type="ORF">IRI77_07735</name>
</gene>
<dbReference type="GO" id="GO:0005524">
    <property type="term" value="F:ATP binding"/>
    <property type="evidence" value="ECO:0007669"/>
    <property type="project" value="UniProtKB-KW"/>
</dbReference>
<protein>
    <submittedName>
        <fullName evidence="5">ABC transporter ATP-binding protein</fullName>
    </submittedName>
</protein>
<keyword evidence="2" id="KW-0547">Nucleotide-binding</keyword>
<dbReference type="PANTHER" id="PTHR42939">
    <property type="entry name" value="ABC TRANSPORTER ATP-BINDING PROTEIN ALBC-RELATED"/>
    <property type="match status" value="1"/>
</dbReference>
<sequence>MLELLHLTKRFHGIAAVEDVSFTARSGEITGYLGPNGSGKSTTMKMITGLMEATSGEIRFQGERIQHASIDYRQRMGYVPEEPHLYAHLSGLEYLIMVGQLRGLAAKPTAGRIDGLLRLFSLHPDRHVPISAYSKGMRQKVLLIAALLHNPALILLDEPFSGLDVATALVLRSLIQELAARGKVVLFSSHELETVERVCSHVVILHRGKVVADDSIEHLRTLMSAPTLEAIFSQLAVEQDTAAISRQVADLIEA</sequence>
<keyword evidence="3 5" id="KW-0067">ATP-binding</keyword>
<dbReference type="CDD" id="cd03230">
    <property type="entry name" value="ABC_DR_subfamily_A"/>
    <property type="match status" value="1"/>
</dbReference>
<dbReference type="Gene3D" id="3.40.50.300">
    <property type="entry name" value="P-loop containing nucleotide triphosphate hydrolases"/>
    <property type="match status" value="1"/>
</dbReference>
<dbReference type="GO" id="GO:0016887">
    <property type="term" value="F:ATP hydrolysis activity"/>
    <property type="evidence" value="ECO:0007669"/>
    <property type="project" value="InterPro"/>
</dbReference>
<name>A0A7S7NU81_PALFE</name>
<evidence type="ECO:0000259" key="4">
    <source>
        <dbReference type="PROSITE" id="PS50893"/>
    </source>
</evidence>
<dbReference type="PROSITE" id="PS50893">
    <property type="entry name" value="ABC_TRANSPORTER_2"/>
    <property type="match status" value="1"/>
</dbReference>
<dbReference type="SUPFAM" id="SSF52540">
    <property type="entry name" value="P-loop containing nucleoside triphosphate hydrolases"/>
    <property type="match status" value="1"/>
</dbReference>
<accession>A0A7S7NU81</accession>
<dbReference type="InterPro" id="IPR027417">
    <property type="entry name" value="P-loop_NTPase"/>
</dbReference>
<reference evidence="5 6" key="1">
    <citation type="submission" date="2020-10" db="EMBL/GenBank/DDBJ databases">
        <title>Complete genome sequence of Paludibaculum fermentans P105T, a facultatively anaerobic acidobacterium capable of dissimilatory Fe(III) reduction.</title>
        <authorList>
            <person name="Dedysh S.N."/>
            <person name="Beletsky A.V."/>
            <person name="Kulichevskaya I.S."/>
            <person name="Mardanov A.V."/>
            <person name="Ravin N.V."/>
        </authorList>
    </citation>
    <scope>NUCLEOTIDE SEQUENCE [LARGE SCALE GENOMIC DNA]</scope>
    <source>
        <strain evidence="5 6">P105</strain>
    </source>
</reference>
<dbReference type="RefSeq" id="WP_194451496.1">
    <property type="nucleotide sequence ID" value="NZ_CP063849.1"/>
</dbReference>
<feature type="domain" description="ABC transporter" evidence="4">
    <location>
        <begin position="2"/>
        <end position="232"/>
    </location>
</feature>
<dbReference type="Proteomes" id="UP000593892">
    <property type="component" value="Chromosome"/>
</dbReference>
<dbReference type="InterPro" id="IPR051782">
    <property type="entry name" value="ABC_Transporter_VariousFunc"/>
</dbReference>
<evidence type="ECO:0000313" key="5">
    <source>
        <dbReference type="EMBL" id="QOY89833.1"/>
    </source>
</evidence>
<proteinExistence type="predicted"/>
<dbReference type="SMART" id="SM00382">
    <property type="entry name" value="AAA"/>
    <property type="match status" value="1"/>
</dbReference>
<keyword evidence="6" id="KW-1185">Reference proteome</keyword>
<dbReference type="InterPro" id="IPR003593">
    <property type="entry name" value="AAA+_ATPase"/>
</dbReference>
<dbReference type="KEGG" id="pfer:IRI77_07735"/>
<evidence type="ECO:0000256" key="2">
    <source>
        <dbReference type="ARBA" id="ARBA00022741"/>
    </source>
</evidence>
<organism evidence="5 6">
    <name type="scientific">Paludibaculum fermentans</name>
    <dbReference type="NCBI Taxonomy" id="1473598"/>
    <lineage>
        <taxon>Bacteria</taxon>
        <taxon>Pseudomonadati</taxon>
        <taxon>Acidobacteriota</taxon>
        <taxon>Terriglobia</taxon>
        <taxon>Bryobacterales</taxon>
        <taxon>Bryobacteraceae</taxon>
        <taxon>Paludibaculum</taxon>
    </lineage>
</organism>
<dbReference type="Pfam" id="PF00005">
    <property type="entry name" value="ABC_tran"/>
    <property type="match status" value="1"/>
</dbReference>
<dbReference type="InterPro" id="IPR003439">
    <property type="entry name" value="ABC_transporter-like_ATP-bd"/>
</dbReference>
<dbReference type="PANTHER" id="PTHR42939:SF1">
    <property type="entry name" value="ABC TRANSPORTER ATP-BINDING PROTEIN ALBC-RELATED"/>
    <property type="match status" value="1"/>
</dbReference>